<evidence type="ECO:0000256" key="11">
    <source>
        <dbReference type="ARBA" id="ARBA00048336"/>
    </source>
</evidence>
<dbReference type="SUPFAM" id="SSF81606">
    <property type="entry name" value="PP2C-like"/>
    <property type="match status" value="1"/>
</dbReference>
<evidence type="ECO:0000256" key="8">
    <source>
        <dbReference type="ARBA" id="ARBA00022912"/>
    </source>
</evidence>
<evidence type="ECO:0000259" key="14">
    <source>
        <dbReference type="PROSITE" id="PS51746"/>
    </source>
</evidence>
<feature type="domain" description="PPM-type phosphatase" evidence="14">
    <location>
        <begin position="93"/>
        <end position="339"/>
    </location>
</feature>
<reference evidence="15" key="1">
    <citation type="journal article" date="2008" name="BMC Plant Biol.">
        <title>Large-scale collection and annotation of full-length enriched cDNAs from a model halophyte, Thellungiella halophila.</title>
        <authorList>
            <person name="Taji T."/>
            <person name="Sakurai T."/>
            <person name="Mochida K."/>
            <person name="Ishiwata A."/>
            <person name="Kurotani A."/>
            <person name="Totoki Y."/>
            <person name="Toyoda A."/>
            <person name="Sakaki Y."/>
            <person name="Seki M."/>
            <person name="Ono H."/>
            <person name="Sakata Y."/>
            <person name="Tanaka S."/>
            <person name="Shinozaki K."/>
        </authorList>
    </citation>
    <scope>NUCLEOTIDE SEQUENCE</scope>
</reference>
<comment type="cofactor">
    <cofactor evidence="2">
        <name>Mg(2+)</name>
        <dbReference type="ChEBI" id="CHEBI:18420"/>
    </cofactor>
</comment>
<evidence type="ECO:0000256" key="13">
    <source>
        <dbReference type="SAM" id="MobiDB-lite"/>
    </source>
</evidence>
<proteinExistence type="evidence at transcript level"/>
<dbReference type="SMART" id="SM00332">
    <property type="entry name" value="PP2Cc"/>
    <property type="match status" value="1"/>
</dbReference>
<comment type="cofactor">
    <cofactor evidence="1">
        <name>Mn(2+)</name>
        <dbReference type="ChEBI" id="CHEBI:29035"/>
    </cofactor>
</comment>
<keyword evidence="9" id="KW-0464">Manganese</keyword>
<dbReference type="FunFam" id="3.60.40.10:FF:000027">
    <property type="entry name" value="Probable protein phosphatase 2C 76"/>
    <property type="match status" value="1"/>
</dbReference>
<dbReference type="InterPro" id="IPR015655">
    <property type="entry name" value="PP2C"/>
</dbReference>
<dbReference type="SMART" id="SM00331">
    <property type="entry name" value="PP2C_SIG"/>
    <property type="match status" value="1"/>
</dbReference>
<reference evidence="15" key="2">
    <citation type="journal article" date="2010" name="BMC Plant Biol.">
        <title>Comparative genomic analysis of 1047 completely sequenced cDNAs from an Arabidopsis-related model halophyte, Thellungiella halophila.</title>
        <authorList>
            <person name="Taji T."/>
            <person name="Komatsu K."/>
            <person name="Katori T."/>
            <person name="Kawasaki Y."/>
            <person name="Sakata Y."/>
            <person name="Tanaka S."/>
            <person name="Kobayashi M."/>
            <person name="Toyoda A."/>
            <person name="Seki M."/>
            <person name="Shinozaki K."/>
        </authorList>
    </citation>
    <scope>NUCLEOTIDE SEQUENCE</scope>
</reference>
<evidence type="ECO:0000256" key="4">
    <source>
        <dbReference type="ARBA" id="ARBA00013081"/>
    </source>
</evidence>
<protein>
    <recommendedName>
        <fullName evidence="4">protein-serine/threonine phosphatase</fullName>
        <ecNumber evidence="4">3.1.3.16</ecNumber>
    </recommendedName>
</protein>
<name>E4MWG6_EUTHA</name>
<dbReference type="PANTHER" id="PTHR47992">
    <property type="entry name" value="PROTEIN PHOSPHATASE"/>
    <property type="match status" value="1"/>
</dbReference>
<keyword evidence="5" id="KW-0479">Metal-binding</keyword>
<evidence type="ECO:0000256" key="12">
    <source>
        <dbReference type="RuleBase" id="RU003465"/>
    </source>
</evidence>
<dbReference type="Gene3D" id="3.60.40.10">
    <property type="entry name" value="PPM-type phosphatase domain"/>
    <property type="match status" value="1"/>
</dbReference>
<feature type="compositionally biased region" description="Basic and acidic residues" evidence="13">
    <location>
        <begin position="381"/>
        <end position="412"/>
    </location>
</feature>
<evidence type="ECO:0000256" key="7">
    <source>
        <dbReference type="ARBA" id="ARBA00022842"/>
    </source>
</evidence>
<evidence type="ECO:0000256" key="5">
    <source>
        <dbReference type="ARBA" id="ARBA00022723"/>
    </source>
</evidence>
<sequence>MVCSSFIRSVIVQAGHIGVLAQGRHQFSHIKKTFSFGKKTFSFGIEFRTSAAKMMVDSCSGEKRVSLVDMPPEKVDDGGYIGGGWKNDEGSLSCGYCSFRGKRSTMEDFYDVKASKIDGQTVCMFGIFDGHGGSRAAEYLKEHLFNNLMKHPQFLTDTKLALSETYKQTDVAFLESEKDTYRDDGSTASAAVLVGNHLYVANVGDSRTIVSKSGKAIALSDDHKPNRSDERKRIENAGGVIMWAGTWRVGGVLAMSRAFGNRMLKQFVVAEPEIQDLEVDHEAELLVLASDGLWDVVPNEDAVSLAQSEEEPEAAARKLTDTAFTRGSADNITCIVVKFHHDKTESPKTEPIAMAETEQELNTKAEPEPESNLNAEPETDSSPKAELEPKAEATPDTKPETEPETKGEKPGE</sequence>
<dbReference type="EMBL" id="AK352863">
    <property type="protein sequence ID" value="BAJ33949.1"/>
    <property type="molecule type" value="mRNA"/>
</dbReference>
<dbReference type="InterPro" id="IPR000222">
    <property type="entry name" value="PP2C_BS"/>
</dbReference>
<evidence type="ECO:0000256" key="3">
    <source>
        <dbReference type="ARBA" id="ARBA00006702"/>
    </source>
</evidence>
<dbReference type="PROSITE" id="PS51746">
    <property type="entry name" value="PPM_2"/>
    <property type="match status" value="1"/>
</dbReference>
<evidence type="ECO:0000256" key="6">
    <source>
        <dbReference type="ARBA" id="ARBA00022801"/>
    </source>
</evidence>
<keyword evidence="7" id="KW-0460">Magnesium</keyword>
<dbReference type="CDD" id="cd00143">
    <property type="entry name" value="PP2Cc"/>
    <property type="match status" value="1"/>
</dbReference>
<dbReference type="GO" id="GO:0004722">
    <property type="term" value="F:protein serine/threonine phosphatase activity"/>
    <property type="evidence" value="ECO:0007669"/>
    <property type="project" value="UniProtKB-EC"/>
</dbReference>
<organism evidence="15">
    <name type="scientific">Eutrema halophilum</name>
    <name type="common">Salt cress</name>
    <name type="synonym">Sisymbrium halophilum</name>
    <dbReference type="NCBI Taxonomy" id="98038"/>
    <lineage>
        <taxon>Eukaryota</taxon>
        <taxon>Viridiplantae</taxon>
        <taxon>Streptophyta</taxon>
        <taxon>Embryophyta</taxon>
        <taxon>Tracheophyta</taxon>
        <taxon>Spermatophyta</taxon>
        <taxon>Magnoliopsida</taxon>
        <taxon>eudicotyledons</taxon>
        <taxon>Gunneridae</taxon>
        <taxon>Pentapetalae</taxon>
        <taxon>rosids</taxon>
        <taxon>malvids</taxon>
        <taxon>Brassicales</taxon>
        <taxon>Brassicaceae</taxon>
        <taxon>Eutremeae</taxon>
        <taxon>Eutrema</taxon>
    </lineage>
</organism>
<keyword evidence="8 12" id="KW-0904">Protein phosphatase</keyword>
<comment type="catalytic activity">
    <reaction evidence="10">
        <text>O-phospho-L-seryl-[protein] + H2O = L-seryl-[protein] + phosphate</text>
        <dbReference type="Rhea" id="RHEA:20629"/>
        <dbReference type="Rhea" id="RHEA-COMP:9863"/>
        <dbReference type="Rhea" id="RHEA-COMP:11604"/>
        <dbReference type="ChEBI" id="CHEBI:15377"/>
        <dbReference type="ChEBI" id="CHEBI:29999"/>
        <dbReference type="ChEBI" id="CHEBI:43474"/>
        <dbReference type="ChEBI" id="CHEBI:83421"/>
        <dbReference type="EC" id="3.1.3.16"/>
    </reaction>
</comment>
<dbReference type="InterPro" id="IPR001932">
    <property type="entry name" value="PPM-type_phosphatase-like_dom"/>
</dbReference>
<accession>E4MWG6</accession>
<keyword evidence="6 12" id="KW-0378">Hydrolase</keyword>
<evidence type="ECO:0000313" key="15">
    <source>
        <dbReference type="EMBL" id="BAJ33949.1"/>
    </source>
</evidence>
<evidence type="ECO:0000256" key="2">
    <source>
        <dbReference type="ARBA" id="ARBA00001946"/>
    </source>
</evidence>
<dbReference type="Pfam" id="PF00481">
    <property type="entry name" value="PP2C"/>
    <property type="match status" value="1"/>
</dbReference>
<comment type="catalytic activity">
    <reaction evidence="11">
        <text>O-phospho-L-threonyl-[protein] + H2O = L-threonyl-[protein] + phosphate</text>
        <dbReference type="Rhea" id="RHEA:47004"/>
        <dbReference type="Rhea" id="RHEA-COMP:11060"/>
        <dbReference type="Rhea" id="RHEA-COMP:11605"/>
        <dbReference type="ChEBI" id="CHEBI:15377"/>
        <dbReference type="ChEBI" id="CHEBI:30013"/>
        <dbReference type="ChEBI" id="CHEBI:43474"/>
        <dbReference type="ChEBI" id="CHEBI:61977"/>
        <dbReference type="EC" id="3.1.3.16"/>
    </reaction>
</comment>
<evidence type="ECO:0000256" key="10">
    <source>
        <dbReference type="ARBA" id="ARBA00047761"/>
    </source>
</evidence>
<comment type="similarity">
    <text evidence="3 12">Belongs to the PP2C family.</text>
</comment>
<dbReference type="InterPro" id="IPR036457">
    <property type="entry name" value="PPM-type-like_dom_sf"/>
</dbReference>
<dbReference type="AlphaFoldDB" id="E4MWG6"/>
<feature type="region of interest" description="Disordered" evidence="13">
    <location>
        <begin position="343"/>
        <end position="412"/>
    </location>
</feature>
<dbReference type="GO" id="GO:0046872">
    <property type="term" value="F:metal ion binding"/>
    <property type="evidence" value="ECO:0007669"/>
    <property type="project" value="UniProtKB-KW"/>
</dbReference>
<evidence type="ECO:0000256" key="9">
    <source>
        <dbReference type="ARBA" id="ARBA00023211"/>
    </source>
</evidence>
<evidence type="ECO:0000256" key="1">
    <source>
        <dbReference type="ARBA" id="ARBA00001936"/>
    </source>
</evidence>
<dbReference type="EC" id="3.1.3.16" evidence="4"/>
<dbReference type="PROSITE" id="PS01032">
    <property type="entry name" value="PPM_1"/>
    <property type="match status" value="1"/>
</dbReference>